<evidence type="ECO:0000313" key="3">
    <source>
        <dbReference type="EMBL" id="KAK5875278.1"/>
    </source>
</evidence>
<gene>
    <name evidence="3" type="ORF">CesoFtcFv8_027778</name>
</gene>
<dbReference type="AlphaFoldDB" id="A0AAN8AZ11"/>
<keyword evidence="2" id="KW-0732">Signal</keyword>
<feature type="signal peptide" evidence="2">
    <location>
        <begin position="1"/>
        <end position="24"/>
    </location>
</feature>
<organism evidence="3 4">
    <name type="scientific">Champsocephalus esox</name>
    <name type="common">pike icefish</name>
    <dbReference type="NCBI Taxonomy" id="159716"/>
    <lineage>
        <taxon>Eukaryota</taxon>
        <taxon>Metazoa</taxon>
        <taxon>Chordata</taxon>
        <taxon>Craniata</taxon>
        <taxon>Vertebrata</taxon>
        <taxon>Euteleostomi</taxon>
        <taxon>Actinopterygii</taxon>
        <taxon>Neopterygii</taxon>
        <taxon>Teleostei</taxon>
        <taxon>Neoteleostei</taxon>
        <taxon>Acanthomorphata</taxon>
        <taxon>Eupercaria</taxon>
        <taxon>Perciformes</taxon>
        <taxon>Notothenioidei</taxon>
        <taxon>Channichthyidae</taxon>
        <taxon>Champsocephalus</taxon>
    </lineage>
</organism>
<feature type="compositionally biased region" description="Pro residues" evidence="1">
    <location>
        <begin position="42"/>
        <end position="54"/>
    </location>
</feature>
<proteinExistence type="predicted"/>
<name>A0AAN8AZ11_9TELE</name>
<keyword evidence="4" id="KW-1185">Reference proteome</keyword>
<protein>
    <recommendedName>
        <fullName evidence="5">Secreted protein</fullName>
    </recommendedName>
</protein>
<evidence type="ECO:0000256" key="2">
    <source>
        <dbReference type="SAM" id="SignalP"/>
    </source>
</evidence>
<evidence type="ECO:0008006" key="5">
    <source>
        <dbReference type="Google" id="ProtNLM"/>
    </source>
</evidence>
<comment type="caution">
    <text evidence="3">The sequence shown here is derived from an EMBL/GenBank/DDBJ whole genome shotgun (WGS) entry which is preliminary data.</text>
</comment>
<sequence>MYAAKLAVLPAPLMPLIQLSGAQAFLLGTCCSCHRARLIIPSPPHSPHPPPLTPPARGHREAAAIPLPPHPPFYVLSWGLL</sequence>
<dbReference type="EMBL" id="JAULUE010002069">
    <property type="protein sequence ID" value="KAK5875278.1"/>
    <property type="molecule type" value="Genomic_DNA"/>
</dbReference>
<reference evidence="3 4" key="1">
    <citation type="journal article" date="2023" name="Mol. Biol. Evol.">
        <title>Genomics of Secondarily Temperate Adaptation in the Only Non-Antarctic Icefish.</title>
        <authorList>
            <person name="Rivera-Colon A.G."/>
            <person name="Rayamajhi N."/>
            <person name="Minhas B.F."/>
            <person name="Madrigal G."/>
            <person name="Bilyk K.T."/>
            <person name="Yoon V."/>
            <person name="Hune M."/>
            <person name="Gregory S."/>
            <person name="Cheng C.H.C."/>
            <person name="Catchen J.M."/>
        </authorList>
    </citation>
    <scope>NUCLEOTIDE SEQUENCE [LARGE SCALE GENOMIC DNA]</scope>
    <source>
        <strain evidence="3">JC2023a</strain>
    </source>
</reference>
<accession>A0AAN8AZ11</accession>
<evidence type="ECO:0000256" key="1">
    <source>
        <dbReference type="SAM" id="MobiDB-lite"/>
    </source>
</evidence>
<dbReference type="Proteomes" id="UP001335648">
    <property type="component" value="Unassembled WGS sequence"/>
</dbReference>
<feature type="region of interest" description="Disordered" evidence="1">
    <location>
        <begin position="42"/>
        <end position="61"/>
    </location>
</feature>
<evidence type="ECO:0000313" key="4">
    <source>
        <dbReference type="Proteomes" id="UP001335648"/>
    </source>
</evidence>
<feature type="chain" id="PRO_5043029490" description="Secreted protein" evidence="2">
    <location>
        <begin position="25"/>
        <end position="81"/>
    </location>
</feature>